<dbReference type="SUPFAM" id="SSF90257">
    <property type="entry name" value="Myosin rod fragments"/>
    <property type="match status" value="6"/>
</dbReference>
<feature type="region of interest" description="Actin-binding" evidence="13">
    <location>
        <begin position="657"/>
        <end position="679"/>
    </location>
</feature>
<dbReference type="FunFam" id="1.20.5.370:FF:000002">
    <property type="entry name" value="Myosin heavy chain"/>
    <property type="match status" value="1"/>
</dbReference>
<dbReference type="GeneTree" id="ENSGT00940000160318"/>
<dbReference type="FunFam" id="1.20.5.4820:FF:000001">
    <property type="entry name" value="Myosin heavy chain"/>
    <property type="match status" value="1"/>
</dbReference>
<dbReference type="SMART" id="SM00242">
    <property type="entry name" value="MYSc"/>
    <property type="match status" value="1"/>
</dbReference>
<keyword evidence="18" id="KW-1185">Reference proteome</keyword>
<evidence type="ECO:0000256" key="11">
    <source>
        <dbReference type="ARBA" id="ARBA00023179"/>
    </source>
</evidence>
<keyword evidence="4" id="KW-0488">Methylation</keyword>
<accession>A0A670K9J1</accession>
<feature type="region of interest" description="Disordered" evidence="15">
    <location>
        <begin position="36"/>
        <end position="65"/>
    </location>
</feature>
<keyword evidence="12 13" id="KW-0009">Actin-binding</keyword>
<dbReference type="FunFam" id="1.20.58.530:FF:000001">
    <property type="entry name" value="Myosin heavy chain"/>
    <property type="match status" value="1"/>
</dbReference>
<dbReference type="GO" id="GO:0032982">
    <property type="term" value="C:myosin filament"/>
    <property type="evidence" value="ECO:0007669"/>
    <property type="project" value="UniProtKB-KW"/>
</dbReference>
<evidence type="ECO:0000256" key="10">
    <source>
        <dbReference type="ARBA" id="ARBA00023175"/>
    </source>
</evidence>
<dbReference type="GO" id="GO:0005524">
    <property type="term" value="F:ATP binding"/>
    <property type="evidence" value="ECO:0007669"/>
    <property type="project" value="UniProtKB-UniRule"/>
</dbReference>
<dbReference type="FunFam" id="1.20.5.370:FF:000009">
    <property type="entry name" value="Myosin heavy chain, isoform G"/>
    <property type="match status" value="1"/>
</dbReference>
<evidence type="ECO:0000256" key="5">
    <source>
        <dbReference type="ARBA" id="ARBA00022490"/>
    </source>
</evidence>
<reference evidence="17" key="3">
    <citation type="submission" date="2025-09" db="UniProtKB">
        <authorList>
            <consortium name="Ensembl"/>
        </authorList>
    </citation>
    <scope>IDENTIFICATION</scope>
</reference>
<evidence type="ECO:0000256" key="2">
    <source>
        <dbReference type="ARBA" id="ARBA00008314"/>
    </source>
</evidence>
<evidence type="ECO:0000313" key="18">
    <source>
        <dbReference type="Proteomes" id="UP000472272"/>
    </source>
</evidence>
<evidence type="ECO:0000256" key="6">
    <source>
        <dbReference type="ARBA" id="ARBA00022741"/>
    </source>
</evidence>
<dbReference type="FunFam" id="1.20.5.370:FF:000008">
    <property type="entry name" value="Myosin heavy chain"/>
    <property type="match status" value="1"/>
</dbReference>
<dbReference type="InterPro" id="IPR036961">
    <property type="entry name" value="Kinesin_motor_dom_sf"/>
</dbReference>
<dbReference type="GO" id="GO:0030016">
    <property type="term" value="C:myofibril"/>
    <property type="evidence" value="ECO:0007669"/>
    <property type="project" value="UniProtKB-SubCell"/>
</dbReference>
<dbReference type="FunFam" id="1.10.10.820:FF:000001">
    <property type="entry name" value="Myosin heavy chain"/>
    <property type="match status" value="1"/>
</dbReference>
<organism evidence="17 18">
    <name type="scientific">Podarcis muralis</name>
    <name type="common">Wall lizard</name>
    <name type="synonym">Lacerta muralis</name>
    <dbReference type="NCBI Taxonomy" id="64176"/>
    <lineage>
        <taxon>Eukaryota</taxon>
        <taxon>Metazoa</taxon>
        <taxon>Chordata</taxon>
        <taxon>Craniata</taxon>
        <taxon>Vertebrata</taxon>
        <taxon>Euteleostomi</taxon>
        <taxon>Lepidosauria</taxon>
        <taxon>Squamata</taxon>
        <taxon>Bifurcata</taxon>
        <taxon>Unidentata</taxon>
        <taxon>Episquamata</taxon>
        <taxon>Laterata</taxon>
        <taxon>Lacertibaenia</taxon>
        <taxon>Lacertidae</taxon>
        <taxon>Podarcis</taxon>
    </lineage>
</organism>
<dbReference type="FunFam" id="1.20.5.370:FF:000001">
    <property type="entry name" value="Myosin heavy chain"/>
    <property type="match status" value="1"/>
</dbReference>
<protein>
    <submittedName>
        <fullName evidence="17">Myosin-7B-like</fullName>
    </submittedName>
</protein>
<keyword evidence="6 13" id="KW-0547">Nucleotide-binding</keyword>
<dbReference type="InterPro" id="IPR001609">
    <property type="entry name" value="Myosin_head_motor_dom-like"/>
</dbReference>
<gene>
    <name evidence="17" type="primary">LOC114599490</name>
</gene>
<evidence type="ECO:0000256" key="4">
    <source>
        <dbReference type="ARBA" id="ARBA00022481"/>
    </source>
</evidence>
<dbReference type="Gene3D" id="1.20.58.530">
    <property type="match status" value="1"/>
</dbReference>
<dbReference type="PROSITE" id="PS50096">
    <property type="entry name" value="IQ"/>
    <property type="match status" value="1"/>
</dbReference>
<feature type="binding site" evidence="13">
    <location>
        <begin position="183"/>
        <end position="190"/>
    </location>
    <ligand>
        <name>ATP</name>
        <dbReference type="ChEBI" id="CHEBI:30616"/>
    </ligand>
</feature>
<evidence type="ECO:0000256" key="14">
    <source>
        <dbReference type="SAM" id="Coils"/>
    </source>
</evidence>
<evidence type="ECO:0000256" key="9">
    <source>
        <dbReference type="ARBA" id="ARBA00023123"/>
    </source>
</evidence>
<dbReference type="PRINTS" id="PR00193">
    <property type="entry name" value="MYOSINHEAVY"/>
</dbReference>
<dbReference type="Proteomes" id="UP000472272">
    <property type="component" value="Chromosome 6"/>
</dbReference>
<dbReference type="GO" id="GO:0051015">
    <property type="term" value="F:actin filament binding"/>
    <property type="evidence" value="ECO:0007669"/>
    <property type="project" value="TreeGrafter"/>
</dbReference>
<evidence type="ECO:0000313" key="17">
    <source>
        <dbReference type="Ensembl" id="ENSPMRP00000031467.1"/>
    </source>
</evidence>
<keyword evidence="3" id="KW-0787">Thick filament</keyword>
<keyword evidence="10 13" id="KW-0505">Motor protein</keyword>
<proteinExistence type="inferred from homology"/>
<comment type="subcellular location">
    <subcellularLocation>
        <location evidence="1">Cytoplasm</location>
        <location evidence="1">Myofibril</location>
    </subcellularLocation>
</comment>
<dbReference type="FunFam" id="1.20.5.340:FF:000002">
    <property type="entry name" value="Myosin heavy chain"/>
    <property type="match status" value="1"/>
</dbReference>
<dbReference type="InterPro" id="IPR002928">
    <property type="entry name" value="Myosin_tail"/>
</dbReference>
<dbReference type="InterPro" id="IPR027417">
    <property type="entry name" value="P-loop_NTPase"/>
</dbReference>
<evidence type="ECO:0000256" key="1">
    <source>
        <dbReference type="ARBA" id="ARBA00004657"/>
    </source>
</evidence>
<dbReference type="GO" id="GO:0000146">
    <property type="term" value="F:microfilament motor activity"/>
    <property type="evidence" value="ECO:0007669"/>
    <property type="project" value="TreeGrafter"/>
</dbReference>
<evidence type="ECO:0000256" key="13">
    <source>
        <dbReference type="PROSITE-ProRule" id="PRU00782"/>
    </source>
</evidence>
<dbReference type="FunFam" id="1.20.5.340:FF:000003">
    <property type="entry name" value="Myosin heavy chain"/>
    <property type="match status" value="1"/>
</dbReference>
<evidence type="ECO:0000256" key="7">
    <source>
        <dbReference type="ARBA" id="ARBA00022840"/>
    </source>
</evidence>
<keyword evidence="11" id="KW-0514">Muscle protein</keyword>
<dbReference type="Ensembl" id="ENSPMRT00000033382.1">
    <property type="protein sequence ID" value="ENSPMRP00000031467.1"/>
    <property type="gene ID" value="ENSPMRG00000019018.1"/>
</dbReference>
<dbReference type="Pfam" id="PF01576">
    <property type="entry name" value="Myosin_tail_1"/>
    <property type="match status" value="1"/>
</dbReference>
<dbReference type="Gene3D" id="1.20.120.720">
    <property type="entry name" value="Myosin VI head, motor domain, U50 subdomain"/>
    <property type="match status" value="1"/>
</dbReference>
<evidence type="ECO:0000256" key="15">
    <source>
        <dbReference type="SAM" id="MobiDB-lite"/>
    </source>
</evidence>
<dbReference type="Gene3D" id="1.20.5.370">
    <property type="match status" value="5"/>
</dbReference>
<keyword evidence="8 14" id="KW-0175">Coiled coil</keyword>
<reference evidence="17 18" key="1">
    <citation type="journal article" date="2019" name="Proc. Natl. Acad. Sci. U.S.A.">
        <title>Regulatory changes in pterin and carotenoid genes underlie balanced color polymorphisms in the wall lizard.</title>
        <authorList>
            <person name="Andrade P."/>
            <person name="Pinho C."/>
            <person name="Perez I de Lanuza G."/>
            <person name="Afonso S."/>
            <person name="Brejcha J."/>
            <person name="Rubin C.J."/>
            <person name="Wallerman O."/>
            <person name="Pereira P."/>
            <person name="Sabatino S.J."/>
            <person name="Bellati A."/>
            <person name="Pellitteri-Rosa D."/>
            <person name="Bosakova Z."/>
            <person name="Bunikis I."/>
            <person name="Carretero M.A."/>
            <person name="Feiner N."/>
            <person name="Marsik P."/>
            <person name="Pauperio F."/>
            <person name="Salvi D."/>
            <person name="Soler L."/>
            <person name="While G.M."/>
            <person name="Uller T."/>
            <person name="Font E."/>
            <person name="Andersson L."/>
            <person name="Carneiro M."/>
        </authorList>
    </citation>
    <scope>NUCLEOTIDE SEQUENCE</scope>
</reference>
<evidence type="ECO:0000256" key="8">
    <source>
        <dbReference type="ARBA" id="ARBA00023054"/>
    </source>
</evidence>
<reference evidence="17" key="2">
    <citation type="submission" date="2025-08" db="UniProtKB">
        <authorList>
            <consortium name="Ensembl"/>
        </authorList>
    </citation>
    <scope>IDENTIFICATION</scope>
</reference>
<dbReference type="FunFam" id="1.20.5.340:FF:000013">
    <property type="entry name" value="Myosin heavy chain"/>
    <property type="match status" value="1"/>
</dbReference>
<keyword evidence="7 13" id="KW-0067">ATP-binding</keyword>
<dbReference type="FunFam" id="1.20.5.340:FF:000004">
    <property type="entry name" value="Myosin heavy chain"/>
    <property type="match status" value="1"/>
</dbReference>
<dbReference type="FunFam" id="1.20.5.340:FF:000006">
    <property type="entry name" value="Myosin heavy chain"/>
    <property type="match status" value="1"/>
</dbReference>
<comment type="similarity">
    <text evidence="2 13">Belongs to the TRAFAC class myosin-kinesin ATPase superfamily. Myosin family.</text>
</comment>
<dbReference type="Pfam" id="PF00063">
    <property type="entry name" value="Myosin_head"/>
    <property type="match status" value="1"/>
</dbReference>
<dbReference type="InterPro" id="IPR014751">
    <property type="entry name" value="XRCC4-like_C"/>
</dbReference>
<dbReference type="PANTHER" id="PTHR45615:SF29">
    <property type="entry name" value="MYOSIN-7B"/>
    <property type="match status" value="1"/>
</dbReference>
<dbReference type="Gene3D" id="1.20.5.4820">
    <property type="match status" value="1"/>
</dbReference>
<keyword evidence="5" id="KW-0963">Cytoplasm</keyword>
<feature type="coiled-coil region" evidence="14">
    <location>
        <begin position="844"/>
        <end position="1922"/>
    </location>
</feature>
<dbReference type="SUPFAM" id="SSF52540">
    <property type="entry name" value="P-loop containing nucleoside triphosphate hydrolases"/>
    <property type="match status" value="1"/>
</dbReference>
<keyword evidence="9 13" id="KW-0518">Myosin</keyword>
<dbReference type="FunFam" id="1.20.120.720:FF:000001">
    <property type="entry name" value="Myosin heavy chain, muscle"/>
    <property type="match status" value="1"/>
</dbReference>
<evidence type="ECO:0000259" key="16">
    <source>
        <dbReference type="PROSITE" id="PS51456"/>
    </source>
</evidence>
<evidence type="ECO:0000256" key="12">
    <source>
        <dbReference type="ARBA" id="ARBA00023203"/>
    </source>
</evidence>
<name>A0A670K9J1_PODMU</name>
<dbReference type="GO" id="GO:0016460">
    <property type="term" value="C:myosin II complex"/>
    <property type="evidence" value="ECO:0007669"/>
    <property type="project" value="TreeGrafter"/>
</dbReference>
<sequence length="1939" mass="223291">MSFNSTSFALLFVVSITAVFPKLFWATAHLFTEKKSRGTPPLKPRPVTSARSVTPGGTHESESFFPPPCRGTSKLWGWEETVVVKEDDIQQVNPPKFDMIEDMAMLTHLNEASVLHNLKRRYAKWMIYTYSGLFCVTINPYKWLPVYTAPVVAAYKGKRRSEAPPHIYSIADNAYNDMLRSNGESGAGKTVNTKRVIQYFAIVAALGDSPGKKGGTLEDQIIEANPAMESFGNAKTLRNDNSSRFGKFIRIHFGPSGKLASADIDIYLLEKSRVIFQQPGERSYHIYYQILSGKKPELQDMLLLSSNPYDYHFCSQGVTTVDNLDDGEELLATDHAMDILGFSNEEKYGCYKIVGAIMHFGNMKFKQKQREEQAEAEGTESADKASYLMGISSSDLIKGLLHPRVKVGNEYVTKGQNVEQVVYAVGALAKATYDRMFKWLVFRINKTLDTKLARQFFIGVLDIAGFEIFEFNSFEQLCINFTNEKLQQFFNHHMFVLEQEEYKKEGIEWVFIDFGLDLQACIDLIEKPMGILSILEEECMFPKASDTSFKAKLYDNHIGKSPNFQKPRPDKKRKYEAHFELVHYAGVVPYNIVGWLDKNKDPLNETVVTIFQKSQNKLLATLYENYVSSSSGETGGKEKRKKAASFQTVSQLHKENLNKLMTNLRATQPHFVRCIIPNETKTPGVMDPFLVLHQLRCNGVLEGIRICRKGFPNRILYADFKQRYRILNPAAIPDDKFVDSRKATEKLLLSLDLDHTQYKFGHTKVFFKAGLLGLLEEMRDQRLAKIITLLQARMRGRLMRIEYGWIIGRRDALYTIQWNIRAFNAVKNWSWMKLFFKIKPLLKSAQTEKEMATLKEEFQKLKEALEKSEAKRKELEEKQVSIIQEKNDLSLQLQAEQDNLADAEERCDLLIKTKIQLEAKVKELMERLEDEEEMNSDLTSKKRKLEDECAELKKDIDDLEITLAKVEKEKHATENKVKNLIEEMAALDEVIAKLTKEKKALQEAHQQALDDLQAEEDKVNTLTKAKVKLEQQVDDLESALEQEKKIRMDLERAKRKLEGDLKLTQESVMDLENDKQQLEEKLKKKDFEMNQLNSRIEDEQVLAIQLQKKIKELQARIEELEEELEAERAARAKVEKQRAEVAHELEELSERLEEAGGATACQIELNKKREAEFLKLRRDLEEATLQHESTAAALRKKHADSVAELGEQIDNLQRVKQKLEKEKSELKMEVDDLSSNIDYLTKNKVNLCRTYEDQLSETKSKLDELQRQLAEVSTQRGRLQTENGELSRLLEEKESFINQLSRGKTSFTQTIDELKRQLEEETKSKNALAHALQASRHDCDLLREQYEEEVEAKGELQRSLSKANAEVAQWRTKYETDAIQRTEELEEAKKKLAIRLQEAEEAVEAAHAKCSSLEKTKHRLQTEIEDLSIDLERANSAAAALDKKQRNFDRIIAEWKQKYEETQSELESSQKESRSLSTELFKLKNAYEESLENLETLKRENKNLQEEITDLTDQIGMSGKTIHELEKLKKGLESEKNEIQAALEEAEGALEHEESKTLRIQLELSQIKADVDRKLAEKDEEFENLRRNHQRAMDSMQASLDAEAKARNEAIRLRKKMEGDLNEMEIQLSHANRQAAESQKLVRQLQAQMKDLQIELDDTLRHNDDLKEQAAALERRNNLMLAEVEELRAALEQAERGRKLAEQELLEATERVNLLHSQNTGLINQKKKMEADISQLSTEVEEAVQECRNAEEKAKKAITDAAMMAEELKKEQDTSAHLERMKKNMEQTIKDLQMRLDEAEQIALKGGKKQIQKLEARVRELEGELDVEQKKYADTQKGIRKYERRIKELTYQTEEDRKNLARMQELIDKLQSKVKSYKRQFEEAEQQANSNLVKYRKVQHELDDAEERADIAETQVNKLTRQHSRAVAASLGCNSEGKD</sequence>
<dbReference type="Gene3D" id="1.10.10.820">
    <property type="match status" value="1"/>
</dbReference>
<dbReference type="FunFam" id="3.40.850.10:FF:000101">
    <property type="entry name" value="Slow myosin heavy chain 2"/>
    <property type="match status" value="1"/>
</dbReference>
<dbReference type="PROSITE" id="PS51456">
    <property type="entry name" value="MYOSIN_MOTOR"/>
    <property type="match status" value="1"/>
</dbReference>
<dbReference type="PANTHER" id="PTHR45615">
    <property type="entry name" value="MYOSIN HEAVY CHAIN, NON-MUSCLE"/>
    <property type="match status" value="1"/>
</dbReference>
<feature type="domain" description="Myosin motor" evidence="16">
    <location>
        <begin position="98"/>
        <end position="780"/>
    </location>
</feature>
<evidence type="ECO:0000256" key="3">
    <source>
        <dbReference type="ARBA" id="ARBA00022433"/>
    </source>
</evidence>
<dbReference type="Gene3D" id="3.40.850.10">
    <property type="entry name" value="Kinesin motor domain"/>
    <property type="match status" value="1"/>
</dbReference>
<dbReference type="Gene3D" id="1.20.5.340">
    <property type="match status" value="4"/>
</dbReference>